<comment type="subcellular location">
    <subcellularLocation>
        <location evidence="1">Periplasm</location>
    </subcellularLocation>
</comment>
<evidence type="ECO:0000259" key="4">
    <source>
        <dbReference type="Pfam" id="PF16331"/>
    </source>
</evidence>
<feature type="region of interest" description="Disordered" evidence="3">
    <location>
        <begin position="105"/>
        <end position="138"/>
    </location>
</feature>
<dbReference type="Gene3D" id="1.20.5.110">
    <property type="match status" value="1"/>
</dbReference>
<dbReference type="InterPro" id="IPR011990">
    <property type="entry name" value="TPR-like_helical_dom_sf"/>
</dbReference>
<keyword evidence="1" id="KW-0574">Periplasm</keyword>
<keyword evidence="1" id="KW-0132">Cell division</keyword>
<dbReference type="SUPFAM" id="SSF48452">
    <property type="entry name" value="TPR-like"/>
    <property type="match status" value="1"/>
</dbReference>
<keyword evidence="1" id="KW-0732">Signal</keyword>
<evidence type="ECO:0000256" key="2">
    <source>
        <dbReference type="PROSITE-ProRule" id="PRU00339"/>
    </source>
</evidence>
<protein>
    <recommendedName>
        <fullName evidence="1">Cell division coordinator CpoB</fullName>
    </recommendedName>
</protein>
<evidence type="ECO:0000313" key="6">
    <source>
        <dbReference type="Proteomes" id="UP000319138"/>
    </source>
</evidence>
<dbReference type="AlphaFoldDB" id="A0A556RK20"/>
<feature type="coiled-coil region" evidence="1">
    <location>
        <begin position="64"/>
        <end position="91"/>
    </location>
</feature>
<dbReference type="PROSITE" id="PS50005">
    <property type="entry name" value="TPR"/>
    <property type="match status" value="1"/>
</dbReference>
<dbReference type="InterPro" id="IPR032519">
    <property type="entry name" value="YbgF_tri"/>
</dbReference>
<dbReference type="GO" id="GO:0043093">
    <property type="term" value="P:FtsZ-dependent cytokinesis"/>
    <property type="evidence" value="ECO:0007669"/>
    <property type="project" value="UniProtKB-UniRule"/>
</dbReference>
<dbReference type="Pfam" id="PF13174">
    <property type="entry name" value="TPR_6"/>
    <property type="match status" value="2"/>
</dbReference>
<feature type="repeat" description="TPR" evidence="2">
    <location>
        <begin position="217"/>
        <end position="250"/>
    </location>
</feature>
<dbReference type="InterPro" id="IPR034706">
    <property type="entry name" value="CpoB"/>
</dbReference>
<dbReference type="NCBIfam" id="TIGR02795">
    <property type="entry name" value="tol_pal_ybgF"/>
    <property type="match status" value="1"/>
</dbReference>
<comment type="caution">
    <text evidence="5">The sequence shown here is derived from an EMBL/GenBank/DDBJ whole genome shotgun (WGS) entry which is preliminary data.</text>
</comment>
<name>A0A556RK20_9GAMM</name>
<evidence type="ECO:0000256" key="3">
    <source>
        <dbReference type="SAM" id="MobiDB-lite"/>
    </source>
</evidence>
<keyword evidence="1" id="KW-0175">Coiled coil</keyword>
<reference evidence="5 6" key="1">
    <citation type="submission" date="2019-07" db="EMBL/GenBank/DDBJ databases">
        <title>Gilliamella genomes.</title>
        <authorList>
            <person name="Zheng H."/>
        </authorList>
    </citation>
    <scope>NUCLEOTIDE SEQUENCE [LARGE SCALE GENOMIC DNA]</scope>
    <source>
        <strain evidence="5 6">W8131</strain>
    </source>
</reference>
<dbReference type="EMBL" id="VMHL01000003">
    <property type="protein sequence ID" value="TSJ89184.1"/>
    <property type="molecule type" value="Genomic_DNA"/>
</dbReference>
<dbReference type="Proteomes" id="UP000319138">
    <property type="component" value="Unassembled WGS sequence"/>
</dbReference>
<feature type="domain" description="YbgF trimerisation" evidence="4">
    <location>
        <begin position="47"/>
        <end position="99"/>
    </location>
</feature>
<accession>A0A556RK20</accession>
<dbReference type="Pfam" id="PF16331">
    <property type="entry name" value="TolA_bind_tri"/>
    <property type="match status" value="1"/>
</dbReference>
<keyword evidence="2" id="KW-0802">TPR repeat</keyword>
<proteinExistence type="inferred from homology"/>
<evidence type="ECO:0000313" key="5">
    <source>
        <dbReference type="EMBL" id="TSJ89184.1"/>
    </source>
</evidence>
<dbReference type="GO" id="GO:0030288">
    <property type="term" value="C:outer membrane-bounded periplasmic space"/>
    <property type="evidence" value="ECO:0007669"/>
    <property type="project" value="UniProtKB-UniRule"/>
</dbReference>
<feature type="compositionally biased region" description="Low complexity" evidence="3">
    <location>
        <begin position="118"/>
        <end position="138"/>
    </location>
</feature>
<dbReference type="RefSeq" id="WP_144189446.1">
    <property type="nucleotide sequence ID" value="NZ_VMHL01000003.1"/>
</dbReference>
<dbReference type="InterPro" id="IPR014162">
    <property type="entry name" value="CpoB_C"/>
</dbReference>
<dbReference type="GO" id="GO:0070206">
    <property type="term" value="P:protein trimerization"/>
    <property type="evidence" value="ECO:0007669"/>
    <property type="project" value="InterPro"/>
</dbReference>
<dbReference type="Gene3D" id="1.25.40.10">
    <property type="entry name" value="Tetratricopeptide repeat domain"/>
    <property type="match status" value="1"/>
</dbReference>
<gene>
    <name evidence="5" type="primary">ybgF</name>
    <name evidence="1" type="synonym">cpoB</name>
    <name evidence="5" type="ORF">FPQ14_06640</name>
</gene>
<dbReference type="InterPro" id="IPR019734">
    <property type="entry name" value="TPR_rpt"/>
</dbReference>
<sequence>MTAVKSAVFLFSKFTSSLHNMYRKILTLSLFLLFAGYGCAAGGSDVDRTIQAQGQLIIQNQQKISDLQSDLDTLRGQLEETKYQLNQTIERQKIILQQMTNGSGFSSNSNAETQEDNSNSASNIDTASSSSSLSGWSTSGDDKVDYNFVMQYINDDKQSDDVIVAFQNYLKAYPKTNYRANVNYWLGQLCYKKGKKDDASYYYATVVKDFPSSPKAADSLYKVGVILLDKGDKKNAKAVFQQVVNKYPKDKNTVDLANKKIASL</sequence>
<dbReference type="HAMAP" id="MF_02066">
    <property type="entry name" value="CpoB"/>
    <property type="match status" value="1"/>
</dbReference>
<evidence type="ECO:0000256" key="1">
    <source>
        <dbReference type="HAMAP-Rule" id="MF_02066"/>
    </source>
</evidence>
<comment type="function">
    <text evidence="1">Mediates coordination of peptidoglycan synthesis and outer membrane constriction during cell division.</text>
</comment>
<comment type="similarity">
    <text evidence="1">Belongs to the CpoB family.</text>
</comment>
<organism evidence="5 6">
    <name type="scientific">Gilliamella apicola</name>
    <dbReference type="NCBI Taxonomy" id="1196095"/>
    <lineage>
        <taxon>Bacteria</taxon>
        <taxon>Pseudomonadati</taxon>
        <taxon>Pseudomonadota</taxon>
        <taxon>Gammaproteobacteria</taxon>
        <taxon>Orbales</taxon>
        <taxon>Orbaceae</taxon>
        <taxon>Gilliamella</taxon>
    </lineage>
</organism>
<keyword evidence="1" id="KW-0131">Cell cycle</keyword>